<organism evidence="2 3">
    <name type="scientific">Thermoleophilum album</name>
    <dbReference type="NCBI Taxonomy" id="29539"/>
    <lineage>
        <taxon>Bacteria</taxon>
        <taxon>Bacillati</taxon>
        <taxon>Actinomycetota</taxon>
        <taxon>Thermoleophilia</taxon>
        <taxon>Thermoleophilales</taxon>
        <taxon>Thermoleophilaceae</taxon>
        <taxon>Thermoleophilum</taxon>
    </lineage>
</organism>
<evidence type="ECO:0000313" key="3">
    <source>
        <dbReference type="Proteomes" id="UP000222056"/>
    </source>
</evidence>
<feature type="transmembrane region" description="Helical" evidence="1">
    <location>
        <begin position="110"/>
        <end position="126"/>
    </location>
</feature>
<protein>
    <submittedName>
        <fullName evidence="2">Uncharacterized protein</fullName>
    </submittedName>
</protein>
<dbReference type="AlphaFoldDB" id="A0A1H6FR61"/>
<proteinExistence type="predicted"/>
<name>A0A1H6FR61_THEAL</name>
<keyword evidence="1" id="KW-1133">Transmembrane helix</keyword>
<accession>A0A1H6FR61</accession>
<sequence length="141" mass="14788">MAADSIERSRGARLARRLLREVVASWRALAAEQRVIAVVALLLLASTFGPYSAVEAAEGLAALAVLALLWARAHGKRFHLPGGDGTAVAIAGGWAAVLIVVRLFDRPLGQSLLALVCAALLVVAGLRERARRPADDVGAYS</sequence>
<feature type="transmembrane region" description="Helical" evidence="1">
    <location>
        <begin position="35"/>
        <end position="53"/>
    </location>
</feature>
<dbReference type="EMBL" id="FNWJ01000001">
    <property type="protein sequence ID" value="SEH12234.1"/>
    <property type="molecule type" value="Genomic_DNA"/>
</dbReference>
<keyword evidence="3" id="KW-1185">Reference proteome</keyword>
<dbReference type="RefSeq" id="WP_093116803.1">
    <property type="nucleotide sequence ID" value="NZ_FNWJ01000001.1"/>
</dbReference>
<feature type="transmembrane region" description="Helical" evidence="1">
    <location>
        <begin position="87"/>
        <end position="104"/>
    </location>
</feature>
<dbReference type="Proteomes" id="UP000222056">
    <property type="component" value="Unassembled WGS sequence"/>
</dbReference>
<evidence type="ECO:0000256" key="1">
    <source>
        <dbReference type="SAM" id="Phobius"/>
    </source>
</evidence>
<dbReference type="OrthoDB" id="5243989at2"/>
<keyword evidence="1" id="KW-0812">Transmembrane</keyword>
<gene>
    <name evidence="2" type="ORF">SAMN02745716_1025</name>
</gene>
<evidence type="ECO:0000313" key="2">
    <source>
        <dbReference type="EMBL" id="SEH12234.1"/>
    </source>
</evidence>
<reference evidence="3" key="1">
    <citation type="submission" date="2016-10" db="EMBL/GenBank/DDBJ databases">
        <authorList>
            <person name="Varghese N."/>
            <person name="Submissions S."/>
        </authorList>
    </citation>
    <scope>NUCLEOTIDE SEQUENCE [LARGE SCALE GENOMIC DNA]</scope>
    <source>
        <strain evidence="3">ATCC 35263</strain>
    </source>
</reference>
<keyword evidence="1" id="KW-0472">Membrane</keyword>